<keyword evidence="2" id="KW-1185">Reference proteome</keyword>
<organism evidence="1 2">
    <name type="scientific">Phlyctema vagabunda</name>
    <dbReference type="NCBI Taxonomy" id="108571"/>
    <lineage>
        <taxon>Eukaryota</taxon>
        <taxon>Fungi</taxon>
        <taxon>Dikarya</taxon>
        <taxon>Ascomycota</taxon>
        <taxon>Pezizomycotina</taxon>
        <taxon>Leotiomycetes</taxon>
        <taxon>Helotiales</taxon>
        <taxon>Dermateaceae</taxon>
        <taxon>Phlyctema</taxon>
    </lineage>
</organism>
<evidence type="ECO:0000313" key="2">
    <source>
        <dbReference type="Proteomes" id="UP001629113"/>
    </source>
</evidence>
<accession>A0ABR4PGX7</accession>
<gene>
    <name evidence="1" type="ORF">PVAG01_06669</name>
</gene>
<comment type="caution">
    <text evidence="1">The sequence shown here is derived from an EMBL/GenBank/DDBJ whole genome shotgun (WGS) entry which is preliminary data.</text>
</comment>
<sequence length="58" mass="6813">MQHHYHHHYSTFHVETGPIIIFTTVTSSSTSITTFRFRKNPARNRAAVGELPRRFESR</sequence>
<name>A0ABR4PGX7_9HELO</name>
<protein>
    <submittedName>
        <fullName evidence="1">Uncharacterized protein</fullName>
    </submittedName>
</protein>
<proteinExistence type="predicted"/>
<evidence type="ECO:0000313" key="1">
    <source>
        <dbReference type="EMBL" id="KAL3422513.1"/>
    </source>
</evidence>
<reference evidence="1 2" key="1">
    <citation type="submission" date="2024-06" db="EMBL/GenBank/DDBJ databases">
        <title>Complete genome of Phlyctema vagabunda strain 19-DSS-EL-015.</title>
        <authorList>
            <person name="Fiorenzani C."/>
        </authorList>
    </citation>
    <scope>NUCLEOTIDE SEQUENCE [LARGE SCALE GENOMIC DNA]</scope>
    <source>
        <strain evidence="1 2">19-DSS-EL-015</strain>
    </source>
</reference>
<dbReference type="Proteomes" id="UP001629113">
    <property type="component" value="Unassembled WGS sequence"/>
</dbReference>
<dbReference type="EMBL" id="JBFCZG010000005">
    <property type="protein sequence ID" value="KAL3422513.1"/>
    <property type="molecule type" value="Genomic_DNA"/>
</dbReference>